<dbReference type="InterPro" id="IPR036890">
    <property type="entry name" value="HATPase_C_sf"/>
</dbReference>
<dbReference type="Pfam" id="PF00672">
    <property type="entry name" value="HAMP"/>
    <property type="match status" value="1"/>
</dbReference>
<evidence type="ECO:0000256" key="7">
    <source>
        <dbReference type="ARBA" id="ARBA00022679"/>
    </source>
</evidence>
<evidence type="ECO:0000256" key="4">
    <source>
        <dbReference type="ARBA" id="ARBA00022475"/>
    </source>
</evidence>
<dbReference type="GO" id="GO:0000155">
    <property type="term" value="F:phosphorelay sensor kinase activity"/>
    <property type="evidence" value="ECO:0007669"/>
    <property type="project" value="InterPro"/>
</dbReference>
<dbReference type="GO" id="GO:0005524">
    <property type="term" value="F:ATP binding"/>
    <property type="evidence" value="ECO:0007669"/>
    <property type="project" value="UniProtKB-KW"/>
</dbReference>
<keyword evidence="7" id="KW-0808">Transferase</keyword>
<dbReference type="PROSITE" id="PS50109">
    <property type="entry name" value="HIS_KIN"/>
    <property type="match status" value="1"/>
</dbReference>
<evidence type="ECO:0000256" key="10">
    <source>
        <dbReference type="ARBA" id="ARBA00022777"/>
    </source>
</evidence>
<dbReference type="SMART" id="SM00388">
    <property type="entry name" value="HisKA"/>
    <property type="match status" value="1"/>
</dbReference>
<dbReference type="InterPro" id="IPR004358">
    <property type="entry name" value="Sig_transdc_His_kin-like_C"/>
</dbReference>
<name>A0A1I5DI59_9RHOB</name>
<keyword evidence="9" id="KW-0547">Nucleotide-binding</keyword>
<comment type="catalytic activity">
    <reaction evidence="1">
        <text>ATP + protein L-histidine = ADP + protein N-phospho-L-histidine.</text>
        <dbReference type="EC" id="2.7.13.3"/>
    </reaction>
</comment>
<keyword evidence="12 15" id="KW-1133">Transmembrane helix</keyword>
<evidence type="ECO:0000256" key="3">
    <source>
        <dbReference type="ARBA" id="ARBA00012438"/>
    </source>
</evidence>
<accession>A0A1I5DI59</accession>
<proteinExistence type="predicted"/>
<dbReference type="OrthoDB" id="9804645at2"/>
<organism evidence="18 19">
    <name type="scientific">Roseovarius lutimaris</name>
    <dbReference type="NCBI Taxonomy" id="1005928"/>
    <lineage>
        <taxon>Bacteria</taxon>
        <taxon>Pseudomonadati</taxon>
        <taxon>Pseudomonadota</taxon>
        <taxon>Alphaproteobacteria</taxon>
        <taxon>Rhodobacterales</taxon>
        <taxon>Roseobacteraceae</taxon>
        <taxon>Roseovarius</taxon>
    </lineage>
</organism>
<feature type="domain" description="HAMP" evidence="17">
    <location>
        <begin position="204"/>
        <end position="256"/>
    </location>
</feature>
<feature type="transmembrane region" description="Helical" evidence="15">
    <location>
        <begin position="12"/>
        <end position="33"/>
    </location>
</feature>
<evidence type="ECO:0000256" key="13">
    <source>
        <dbReference type="ARBA" id="ARBA00023012"/>
    </source>
</evidence>
<dbReference type="InterPro" id="IPR003594">
    <property type="entry name" value="HATPase_dom"/>
</dbReference>
<keyword evidence="4" id="KW-1003">Cell membrane</keyword>
<sequence length="470" mass="52217">MIRKPLDSLRVQLLLLIVGSLVTAQAISLWLFVDERSLAVRAAIGAEAAGRAANVALLLEQAPEDLHASILRAADSPLARFHVDPLPTVDHLDHEAGGAVEARIRSLLGTGDKRVIRVELHRVEGALTPMTNMPSQMTGMHQRMMHDKIMGLELTLSIALESGAWLNVDTRFQRPPLQWPVFSSISFGLTAALLIGVACWYLLARLTWPLRRLAQAAESLGRGEESKPIPASGPSEVRDLTETFNLMQERLVRTVADKTRIMAALGHDLRSPLTALRVRAEMVDDEESRDAMITSIEEMQDMVERTLAFARGMAISEPPETVELGEFLTQLRRDMLDEFQLETDAPLKIRLRPQSMRRALRNIIENAVRYGGGAEVSFAQEYDRVLIEVRDHGPGIPDAQLEEVFEPFFRIETSRSRETGGTGLGLSIARTILRSHGGDITLQNHPDGGLVVQLDLPFTQSFNQQERTRS</sequence>
<feature type="transmembrane region" description="Helical" evidence="15">
    <location>
        <begin position="180"/>
        <end position="203"/>
    </location>
</feature>
<dbReference type="InterPro" id="IPR003660">
    <property type="entry name" value="HAMP_dom"/>
</dbReference>
<keyword evidence="8 15" id="KW-0812">Transmembrane</keyword>
<dbReference type="PRINTS" id="PR00344">
    <property type="entry name" value="BCTRLSENSOR"/>
</dbReference>
<evidence type="ECO:0000256" key="5">
    <source>
        <dbReference type="ARBA" id="ARBA00022519"/>
    </source>
</evidence>
<evidence type="ECO:0000256" key="9">
    <source>
        <dbReference type="ARBA" id="ARBA00022741"/>
    </source>
</evidence>
<evidence type="ECO:0000256" key="6">
    <source>
        <dbReference type="ARBA" id="ARBA00022553"/>
    </source>
</evidence>
<dbReference type="SUPFAM" id="SSF55874">
    <property type="entry name" value="ATPase domain of HSP90 chaperone/DNA topoisomerase II/histidine kinase"/>
    <property type="match status" value="1"/>
</dbReference>
<dbReference type="STRING" id="1005928.SAMN04487859_112139"/>
<dbReference type="InterPro" id="IPR003661">
    <property type="entry name" value="HisK_dim/P_dom"/>
</dbReference>
<dbReference type="RefSeq" id="WP_092839040.1">
    <property type="nucleotide sequence ID" value="NZ_FOVP01000012.1"/>
</dbReference>
<evidence type="ECO:0000256" key="15">
    <source>
        <dbReference type="SAM" id="Phobius"/>
    </source>
</evidence>
<evidence type="ECO:0000259" key="17">
    <source>
        <dbReference type="PROSITE" id="PS50885"/>
    </source>
</evidence>
<evidence type="ECO:0000256" key="2">
    <source>
        <dbReference type="ARBA" id="ARBA00004429"/>
    </source>
</evidence>
<keyword evidence="14 15" id="KW-0472">Membrane</keyword>
<dbReference type="InterPro" id="IPR005467">
    <property type="entry name" value="His_kinase_dom"/>
</dbReference>
<comment type="subcellular location">
    <subcellularLocation>
        <location evidence="2">Cell inner membrane</location>
        <topology evidence="2">Multi-pass membrane protein</topology>
    </subcellularLocation>
</comment>
<dbReference type="SUPFAM" id="SSF158472">
    <property type="entry name" value="HAMP domain-like"/>
    <property type="match status" value="1"/>
</dbReference>
<dbReference type="GO" id="GO:0005886">
    <property type="term" value="C:plasma membrane"/>
    <property type="evidence" value="ECO:0007669"/>
    <property type="project" value="UniProtKB-SubCell"/>
</dbReference>
<feature type="transmembrane region" description="Helical" evidence="15">
    <location>
        <begin position="149"/>
        <end position="168"/>
    </location>
</feature>
<keyword evidence="11" id="KW-0067">ATP-binding</keyword>
<dbReference type="EMBL" id="FOVP01000012">
    <property type="protein sequence ID" value="SFN98846.1"/>
    <property type="molecule type" value="Genomic_DNA"/>
</dbReference>
<keyword evidence="19" id="KW-1185">Reference proteome</keyword>
<reference evidence="19" key="1">
    <citation type="submission" date="2016-10" db="EMBL/GenBank/DDBJ databases">
        <authorList>
            <person name="Varghese N."/>
            <person name="Submissions S."/>
        </authorList>
    </citation>
    <scope>NUCLEOTIDE SEQUENCE [LARGE SCALE GENOMIC DNA]</scope>
    <source>
        <strain evidence="19">DSM 28463</strain>
    </source>
</reference>
<dbReference type="CDD" id="cd00082">
    <property type="entry name" value="HisKA"/>
    <property type="match status" value="1"/>
</dbReference>
<dbReference type="PROSITE" id="PS50885">
    <property type="entry name" value="HAMP"/>
    <property type="match status" value="1"/>
</dbReference>
<evidence type="ECO:0000313" key="18">
    <source>
        <dbReference type="EMBL" id="SFN98846.1"/>
    </source>
</evidence>
<dbReference type="EC" id="2.7.13.3" evidence="3"/>
<feature type="domain" description="Histidine kinase" evidence="16">
    <location>
        <begin position="264"/>
        <end position="460"/>
    </location>
</feature>
<dbReference type="Pfam" id="PF02518">
    <property type="entry name" value="HATPase_c"/>
    <property type="match status" value="1"/>
</dbReference>
<dbReference type="Proteomes" id="UP000198599">
    <property type="component" value="Unassembled WGS sequence"/>
</dbReference>
<dbReference type="InterPro" id="IPR036097">
    <property type="entry name" value="HisK_dim/P_sf"/>
</dbReference>
<gene>
    <name evidence="18" type="ORF">SAMN04487859_112139</name>
</gene>
<dbReference type="CDD" id="cd06225">
    <property type="entry name" value="HAMP"/>
    <property type="match status" value="1"/>
</dbReference>
<protein>
    <recommendedName>
        <fullName evidence="3">histidine kinase</fullName>
        <ecNumber evidence="3">2.7.13.3</ecNumber>
    </recommendedName>
</protein>
<evidence type="ECO:0000256" key="14">
    <source>
        <dbReference type="ARBA" id="ARBA00023136"/>
    </source>
</evidence>
<dbReference type="PANTHER" id="PTHR44936:SF5">
    <property type="entry name" value="SENSOR HISTIDINE KINASE ENVZ"/>
    <property type="match status" value="1"/>
</dbReference>
<dbReference type="Gene3D" id="1.10.8.500">
    <property type="entry name" value="HAMP domain in histidine kinase"/>
    <property type="match status" value="1"/>
</dbReference>
<dbReference type="InterPro" id="IPR050980">
    <property type="entry name" value="2C_sensor_his_kinase"/>
</dbReference>
<dbReference type="SUPFAM" id="SSF47384">
    <property type="entry name" value="Homodimeric domain of signal transducing histidine kinase"/>
    <property type="match status" value="1"/>
</dbReference>
<evidence type="ECO:0000259" key="16">
    <source>
        <dbReference type="PROSITE" id="PS50109"/>
    </source>
</evidence>
<keyword evidence="10" id="KW-0418">Kinase</keyword>
<keyword evidence="6" id="KW-0597">Phosphoprotein</keyword>
<evidence type="ECO:0000256" key="11">
    <source>
        <dbReference type="ARBA" id="ARBA00022840"/>
    </source>
</evidence>
<evidence type="ECO:0000256" key="8">
    <source>
        <dbReference type="ARBA" id="ARBA00022692"/>
    </source>
</evidence>
<dbReference type="SMART" id="SM00387">
    <property type="entry name" value="HATPase_c"/>
    <property type="match status" value="1"/>
</dbReference>
<evidence type="ECO:0000313" key="19">
    <source>
        <dbReference type="Proteomes" id="UP000198599"/>
    </source>
</evidence>
<evidence type="ECO:0000256" key="12">
    <source>
        <dbReference type="ARBA" id="ARBA00022989"/>
    </source>
</evidence>
<evidence type="ECO:0000256" key="1">
    <source>
        <dbReference type="ARBA" id="ARBA00000085"/>
    </source>
</evidence>
<dbReference type="SMART" id="SM00304">
    <property type="entry name" value="HAMP"/>
    <property type="match status" value="1"/>
</dbReference>
<dbReference type="Gene3D" id="1.10.287.130">
    <property type="match status" value="1"/>
</dbReference>
<keyword evidence="13" id="KW-0902">Two-component regulatory system</keyword>
<keyword evidence="5" id="KW-0997">Cell inner membrane</keyword>
<dbReference type="AlphaFoldDB" id="A0A1I5DI59"/>
<dbReference type="PANTHER" id="PTHR44936">
    <property type="entry name" value="SENSOR PROTEIN CREC"/>
    <property type="match status" value="1"/>
</dbReference>
<dbReference type="Gene3D" id="3.30.565.10">
    <property type="entry name" value="Histidine kinase-like ATPase, C-terminal domain"/>
    <property type="match status" value="1"/>
</dbReference>
<dbReference type="Pfam" id="PF00512">
    <property type="entry name" value="HisKA"/>
    <property type="match status" value="1"/>
</dbReference>